<dbReference type="GeneID" id="9804872"/>
<reference evidence="2" key="1">
    <citation type="submission" date="2007-07" db="EMBL/GenBank/DDBJ databases">
        <title>PCAP assembly of the Caenorhabditis remanei genome.</title>
        <authorList>
            <consortium name="The Caenorhabditis remanei Sequencing Consortium"/>
            <person name="Wilson R.K."/>
        </authorList>
    </citation>
    <scope>NUCLEOTIDE SEQUENCE [LARGE SCALE GENOMIC DNA]</scope>
    <source>
        <strain evidence="2">PB4641</strain>
    </source>
</reference>
<gene>
    <name evidence="2" type="ORF">CRE_14665</name>
</gene>
<organism evidence="3">
    <name type="scientific">Caenorhabditis remanei</name>
    <name type="common">Caenorhabditis vulgaris</name>
    <dbReference type="NCBI Taxonomy" id="31234"/>
    <lineage>
        <taxon>Eukaryota</taxon>
        <taxon>Metazoa</taxon>
        <taxon>Ecdysozoa</taxon>
        <taxon>Nematoda</taxon>
        <taxon>Chromadorea</taxon>
        <taxon>Rhabditida</taxon>
        <taxon>Rhabditina</taxon>
        <taxon>Rhabditomorpha</taxon>
        <taxon>Rhabditoidea</taxon>
        <taxon>Rhabditidae</taxon>
        <taxon>Peloderinae</taxon>
        <taxon>Caenorhabditis</taxon>
    </lineage>
</organism>
<dbReference type="Proteomes" id="UP000008281">
    <property type="component" value="Unassembled WGS sequence"/>
</dbReference>
<keyword evidence="3" id="KW-1185">Reference proteome</keyword>
<dbReference type="AlphaFoldDB" id="E3M9F2"/>
<dbReference type="PROSITE" id="PS50828">
    <property type="entry name" value="SMR"/>
    <property type="match status" value="1"/>
</dbReference>
<dbReference type="InterPro" id="IPR002625">
    <property type="entry name" value="Smr_dom"/>
</dbReference>
<dbReference type="OrthoDB" id="3231855at2759"/>
<feature type="domain" description="Smr" evidence="1">
    <location>
        <begin position="77"/>
        <end position="144"/>
    </location>
</feature>
<proteinExistence type="predicted"/>
<evidence type="ECO:0000313" key="3">
    <source>
        <dbReference type="Proteomes" id="UP000008281"/>
    </source>
</evidence>
<evidence type="ECO:0000313" key="2">
    <source>
        <dbReference type="EMBL" id="EFO96267.1"/>
    </source>
</evidence>
<dbReference type="InParanoid" id="E3M9F2"/>
<dbReference type="KEGG" id="crq:GCK72_007672"/>
<dbReference type="Gene3D" id="3.30.1370.110">
    <property type="match status" value="1"/>
</dbReference>
<dbReference type="RefSeq" id="XP_003107209.2">
    <property type="nucleotide sequence ID" value="XM_003107161.2"/>
</dbReference>
<evidence type="ECO:0000259" key="1">
    <source>
        <dbReference type="PROSITE" id="PS50828"/>
    </source>
</evidence>
<dbReference type="EMBL" id="DS268430">
    <property type="protein sequence ID" value="EFO96267.1"/>
    <property type="molecule type" value="Genomic_DNA"/>
</dbReference>
<protein>
    <recommendedName>
        <fullName evidence="1">Smr domain-containing protein</fullName>
    </recommendedName>
</protein>
<sequence length="150" mass="17660">MNFEQHQSIGIMWWLERSEVVHNSTFYAVKTALMTQVNRLHKKRKETKVKKEKKKIVDEINNKIIEFHDTYCLQNEYDLHGMTEKGALKYVEKRVNEVGHNFDLFIVTGRGKHSANGCSAIKNGLMRKFKSRVQINPRNPGELMLEKREK</sequence>
<dbReference type="HOGENOM" id="CLU_143713_0_0_1"/>
<dbReference type="CTD" id="9804872"/>
<dbReference type="SUPFAM" id="SSF160443">
    <property type="entry name" value="SMR domain-like"/>
    <property type="match status" value="1"/>
</dbReference>
<dbReference type="InterPro" id="IPR036063">
    <property type="entry name" value="Smr_dom_sf"/>
</dbReference>
<name>E3M9F2_CAERE</name>
<accession>E3M9F2</accession>
<dbReference type="SMART" id="SM00463">
    <property type="entry name" value="SMR"/>
    <property type="match status" value="1"/>
</dbReference>